<dbReference type="Gene3D" id="3.30.450.40">
    <property type="match status" value="1"/>
</dbReference>
<feature type="domain" description="HTH iclR-type" evidence="6">
    <location>
        <begin position="12"/>
        <end position="73"/>
    </location>
</feature>
<protein>
    <recommendedName>
        <fullName evidence="5">Glycerol operon regulatory protein</fullName>
    </recommendedName>
</protein>
<dbReference type="AlphaFoldDB" id="F7NPA6"/>
<organism evidence="8 9">
    <name type="scientific">Acetonema longum DSM 6540</name>
    <dbReference type="NCBI Taxonomy" id="1009370"/>
    <lineage>
        <taxon>Bacteria</taxon>
        <taxon>Bacillati</taxon>
        <taxon>Bacillota</taxon>
        <taxon>Negativicutes</taxon>
        <taxon>Acetonemataceae</taxon>
        <taxon>Acetonema</taxon>
    </lineage>
</organism>
<dbReference type="PANTHER" id="PTHR30136:SF35">
    <property type="entry name" value="HTH-TYPE TRANSCRIPTIONAL REGULATOR RV1719"/>
    <property type="match status" value="1"/>
</dbReference>
<dbReference type="InterPro" id="IPR050707">
    <property type="entry name" value="HTH_MetabolicPath_Reg"/>
</dbReference>
<reference evidence="8 9" key="1">
    <citation type="journal article" date="2011" name="EMBO J.">
        <title>Structural diversity of bacterial flagellar motors.</title>
        <authorList>
            <person name="Chen S."/>
            <person name="Beeby M."/>
            <person name="Murphy G.E."/>
            <person name="Leadbetter J.R."/>
            <person name="Hendrixson D.R."/>
            <person name="Briegel A."/>
            <person name="Li Z."/>
            <person name="Shi J."/>
            <person name="Tocheva E.I."/>
            <person name="Muller A."/>
            <person name="Dobro M.J."/>
            <person name="Jensen G.J."/>
        </authorList>
    </citation>
    <scope>NUCLEOTIDE SEQUENCE [LARGE SCALE GENOMIC DNA]</scope>
    <source>
        <strain evidence="8 9">DSM 6540</strain>
    </source>
</reference>
<dbReference type="EMBL" id="AFGF01000241">
    <property type="protein sequence ID" value="EGO62068.1"/>
    <property type="molecule type" value="Genomic_DNA"/>
</dbReference>
<gene>
    <name evidence="8" type="ORF">ALO_19747</name>
</gene>
<dbReference type="FunFam" id="1.10.10.10:FF:000056">
    <property type="entry name" value="IclR family transcriptional regulator"/>
    <property type="match status" value="1"/>
</dbReference>
<evidence type="ECO:0000256" key="3">
    <source>
        <dbReference type="ARBA" id="ARBA00023163"/>
    </source>
</evidence>
<dbReference type="Proteomes" id="UP000003240">
    <property type="component" value="Unassembled WGS sequence"/>
</dbReference>
<comment type="caution">
    <text evidence="8">The sequence shown here is derived from an EMBL/GenBank/DDBJ whole genome shotgun (WGS) entry which is preliminary data.</text>
</comment>
<name>F7NPA6_9FIRM</name>
<feature type="domain" description="IclR-ED" evidence="7">
    <location>
        <begin position="74"/>
        <end position="256"/>
    </location>
</feature>
<dbReference type="InterPro" id="IPR029016">
    <property type="entry name" value="GAF-like_dom_sf"/>
</dbReference>
<dbReference type="RefSeq" id="WP_004099239.1">
    <property type="nucleotide sequence ID" value="NZ_AFGF01000241.1"/>
</dbReference>
<dbReference type="eggNOG" id="COG1414">
    <property type="taxonomic scope" value="Bacteria"/>
</dbReference>
<keyword evidence="9" id="KW-1185">Reference proteome</keyword>
<dbReference type="STRING" id="1009370.ALO_19747"/>
<dbReference type="GO" id="GO:0003677">
    <property type="term" value="F:DNA binding"/>
    <property type="evidence" value="ECO:0007669"/>
    <property type="project" value="UniProtKB-KW"/>
</dbReference>
<dbReference type="PROSITE" id="PS51077">
    <property type="entry name" value="HTH_ICLR"/>
    <property type="match status" value="1"/>
</dbReference>
<evidence type="ECO:0000259" key="7">
    <source>
        <dbReference type="PROSITE" id="PS51078"/>
    </source>
</evidence>
<evidence type="ECO:0000256" key="4">
    <source>
        <dbReference type="ARBA" id="ARBA00058938"/>
    </source>
</evidence>
<comment type="function">
    <text evidence="4">May be an activator protein for the gylABX operon.</text>
</comment>
<evidence type="ECO:0000259" key="6">
    <source>
        <dbReference type="PROSITE" id="PS51077"/>
    </source>
</evidence>
<dbReference type="PROSITE" id="PS51078">
    <property type="entry name" value="ICLR_ED"/>
    <property type="match status" value="1"/>
</dbReference>
<dbReference type="InterPro" id="IPR014757">
    <property type="entry name" value="Tscrpt_reg_IclR_C"/>
</dbReference>
<dbReference type="GO" id="GO:0045892">
    <property type="term" value="P:negative regulation of DNA-templated transcription"/>
    <property type="evidence" value="ECO:0007669"/>
    <property type="project" value="TreeGrafter"/>
</dbReference>
<evidence type="ECO:0000313" key="9">
    <source>
        <dbReference type="Proteomes" id="UP000003240"/>
    </source>
</evidence>
<evidence type="ECO:0000313" key="8">
    <source>
        <dbReference type="EMBL" id="EGO62068.1"/>
    </source>
</evidence>
<dbReference type="Pfam" id="PF01614">
    <property type="entry name" value="IclR_C"/>
    <property type="match status" value="1"/>
</dbReference>
<dbReference type="PANTHER" id="PTHR30136">
    <property type="entry name" value="HELIX-TURN-HELIX TRANSCRIPTIONAL REGULATOR, ICLR FAMILY"/>
    <property type="match status" value="1"/>
</dbReference>
<dbReference type="Pfam" id="PF09339">
    <property type="entry name" value="HTH_IclR"/>
    <property type="match status" value="1"/>
</dbReference>
<accession>F7NPA6</accession>
<dbReference type="SUPFAM" id="SSF46785">
    <property type="entry name" value="Winged helix' DNA-binding domain"/>
    <property type="match status" value="1"/>
</dbReference>
<keyword evidence="3" id="KW-0804">Transcription</keyword>
<keyword evidence="1" id="KW-0805">Transcription regulation</keyword>
<proteinExistence type="predicted"/>
<dbReference type="GO" id="GO:0003700">
    <property type="term" value="F:DNA-binding transcription factor activity"/>
    <property type="evidence" value="ECO:0007669"/>
    <property type="project" value="TreeGrafter"/>
</dbReference>
<evidence type="ECO:0000256" key="5">
    <source>
        <dbReference type="ARBA" id="ARBA00070406"/>
    </source>
</evidence>
<dbReference type="InterPro" id="IPR036388">
    <property type="entry name" value="WH-like_DNA-bd_sf"/>
</dbReference>
<sequence>MIKPGSPYPYIVASVDRALELLLILGRNPQAMGVTELGKLLNVQKSTVHSLLQTLLAKGFVQQNEAGRYMLGLRLMHLGTLCSERIDIKMIARPLMIELAQQTQEIAMLAILSREELIIIEKVEPQRPFFIIPKFDFSITLHSTAMGKLLLANADESVQARVLERGIAQYTAYTITDRHVLEQELTKVRCQGFAMGCNETIEGITCIAVPVYNAGGEVTAALSVSSASSTMNEQKRKSILQILREKARSISEGQGYPAVD</sequence>
<dbReference type="Gene3D" id="1.10.10.10">
    <property type="entry name" value="Winged helix-like DNA-binding domain superfamily/Winged helix DNA-binding domain"/>
    <property type="match status" value="1"/>
</dbReference>
<keyword evidence="2" id="KW-0238">DNA-binding</keyword>
<dbReference type="SUPFAM" id="SSF55781">
    <property type="entry name" value="GAF domain-like"/>
    <property type="match status" value="1"/>
</dbReference>
<evidence type="ECO:0000256" key="1">
    <source>
        <dbReference type="ARBA" id="ARBA00023015"/>
    </source>
</evidence>
<evidence type="ECO:0000256" key="2">
    <source>
        <dbReference type="ARBA" id="ARBA00023125"/>
    </source>
</evidence>
<dbReference type="InterPro" id="IPR036390">
    <property type="entry name" value="WH_DNA-bd_sf"/>
</dbReference>
<dbReference type="InterPro" id="IPR005471">
    <property type="entry name" value="Tscrpt_reg_IclR_N"/>
</dbReference>
<dbReference type="SMART" id="SM00346">
    <property type="entry name" value="HTH_ICLR"/>
    <property type="match status" value="1"/>
</dbReference>